<keyword evidence="2" id="KW-0732">Signal</keyword>
<feature type="chain" id="PRO_5022192311" description="DUF19 domain-containing protein" evidence="2">
    <location>
        <begin position="21"/>
        <end position="370"/>
    </location>
</feature>
<keyword evidence="4" id="KW-1185">Reference proteome</keyword>
<comment type="caution">
    <text evidence="3">The sequence shown here is derived from an EMBL/GenBank/DDBJ whole genome shotgun (WGS) entry which is preliminary data.</text>
</comment>
<dbReference type="Proteomes" id="UP000318571">
    <property type="component" value="Chromosome 12"/>
</dbReference>
<reference evidence="3 4" key="1">
    <citation type="journal article" date="2018" name="Nat. Ecol. Evol.">
        <title>Genomic signatures of mitonuclear coevolution across populations of Tigriopus californicus.</title>
        <authorList>
            <person name="Barreto F.S."/>
            <person name="Watson E.T."/>
            <person name="Lima T.G."/>
            <person name="Willett C.S."/>
            <person name="Edmands S."/>
            <person name="Li W."/>
            <person name="Burton R.S."/>
        </authorList>
    </citation>
    <scope>NUCLEOTIDE SEQUENCE [LARGE SCALE GENOMIC DNA]</scope>
    <source>
        <strain evidence="3 4">San Diego</strain>
    </source>
</reference>
<feature type="compositionally biased region" description="Polar residues" evidence="1">
    <location>
        <begin position="288"/>
        <end position="300"/>
    </location>
</feature>
<dbReference type="OMA" id="RFLECAY"/>
<evidence type="ECO:0000313" key="3">
    <source>
        <dbReference type="EMBL" id="TRY80830.1"/>
    </source>
</evidence>
<protein>
    <recommendedName>
        <fullName evidence="5">DUF19 domain-containing protein</fullName>
    </recommendedName>
</protein>
<dbReference type="EMBL" id="VCGU01000001">
    <property type="protein sequence ID" value="TRY80830.1"/>
    <property type="molecule type" value="Genomic_DNA"/>
</dbReference>
<accession>A0A553PT27</accession>
<dbReference type="PANTHER" id="PTHR33964:SF9">
    <property type="match status" value="1"/>
</dbReference>
<feature type="region of interest" description="Disordered" evidence="1">
    <location>
        <begin position="205"/>
        <end position="350"/>
    </location>
</feature>
<evidence type="ECO:0008006" key="5">
    <source>
        <dbReference type="Google" id="ProtNLM"/>
    </source>
</evidence>
<feature type="compositionally biased region" description="Low complexity" evidence="1">
    <location>
        <begin position="205"/>
        <end position="227"/>
    </location>
</feature>
<sequence>MNKNYKTWLVLICSVQLVRGDCNATDELHRCFQGVQNVFLKPNFIFPTSQDEIDQSCSETFPKMWSEFVSCVTNFTETCFKGPEKAQIHQAVGKSINSIHKLCTNKDMQADYHNVSTCLRNKISENSQCGIPYQKFVQDANQGYEHLCCSYDEFKSCLLDGNKPCCDGPECEELRFSSELAKSWLEQAFGFMFKHCQDLSYCQPSTTSTTTTTTKTTPLLPQRTTQSYAYYPVSQDEEPNDDSDGDDDASDLETSTLPKNTIVTTETSTAEEEEDVGGVEDYGDLSATKASLPTIQSASRPTFRAPPGQFQEPRSLDERLNLLSDVTPVPRSASSPSSSPSSAGSSSKSPPTFRAFSLLLHLLIWFWGRA</sequence>
<dbReference type="PANTHER" id="PTHR33964">
    <property type="entry name" value="RE45066P-RELATED"/>
    <property type="match status" value="1"/>
</dbReference>
<feature type="compositionally biased region" description="Acidic residues" evidence="1">
    <location>
        <begin position="269"/>
        <end position="283"/>
    </location>
</feature>
<dbReference type="OrthoDB" id="10051804at2759"/>
<gene>
    <name evidence="3" type="ORF">TCAL_04320</name>
</gene>
<evidence type="ECO:0000256" key="1">
    <source>
        <dbReference type="SAM" id="MobiDB-lite"/>
    </source>
</evidence>
<name>A0A553PT27_TIGCA</name>
<evidence type="ECO:0000256" key="2">
    <source>
        <dbReference type="SAM" id="SignalP"/>
    </source>
</evidence>
<dbReference type="AlphaFoldDB" id="A0A553PT27"/>
<organism evidence="3 4">
    <name type="scientific">Tigriopus californicus</name>
    <name type="common">Marine copepod</name>
    <dbReference type="NCBI Taxonomy" id="6832"/>
    <lineage>
        <taxon>Eukaryota</taxon>
        <taxon>Metazoa</taxon>
        <taxon>Ecdysozoa</taxon>
        <taxon>Arthropoda</taxon>
        <taxon>Crustacea</taxon>
        <taxon>Multicrustacea</taxon>
        <taxon>Hexanauplia</taxon>
        <taxon>Copepoda</taxon>
        <taxon>Harpacticoida</taxon>
        <taxon>Harpacticidae</taxon>
        <taxon>Tigriopus</taxon>
    </lineage>
</organism>
<feature type="compositionally biased region" description="Acidic residues" evidence="1">
    <location>
        <begin position="235"/>
        <end position="251"/>
    </location>
</feature>
<feature type="compositionally biased region" description="Low complexity" evidence="1">
    <location>
        <begin position="328"/>
        <end position="350"/>
    </location>
</feature>
<evidence type="ECO:0000313" key="4">
    <source>
        <dbReference type="Proteomes" id="UP000318571"/>
    </source>
</evidence>
<proteinExistence type="predicted"/>
<feature type="signal peptide" evidence="2">
    <location>
        <begin position="1"/>
        <end position="20"/>
    </location>
</feature>